<evidence type="ECO:0000256" key="2">
    <source>
        <dbReference type="ARBA" id="ARBA00004613"/>
    </source>
</evidence>
<organism evidence="17 18">
    <name type="scientific">Trichonephila clavata</name>
    <name type="common">Joro spider</name>
    <name type="synonym">Nephila clavata</name>
    <dbReference type="NCBI Taxonomy" id="2740835"/>
    <lineage>
        <taxon>Eukaryota</taxon>
        <taxon>Metazoa</taxon>
        <taxon>Ecdysozoa</taxon>
        <taxon>Arthropoda</taxon>
        <taxon>Chelicerata</taxon>
        <taxon>Arachnida</taxon>
        <taxon>Araneae</taxon>
        <taxon>Araneomorphae</taxon>
        <taxon>Entelegynae</taxon>
        <taxon>Araneoidea</taxon>
        <taxon>Nephilidae</taxon>
        <taxon>Trichonephila</taxon>
    </lineage>
</organism>
<keyword evidence="5" id="KW-0964">Secreted</keyword>
<dbReference type="SMART" id="SM01420">
    <property type="entry name" value="TRP_2"/>
    <property type="match status" value="1"/>
</dbReference>
<keyword evidence="7" id="KW-0800">Toxin</keyword>
<dbReference type="Pfam" id="PF08344">
    <property type="entry name" value="TRP_2"/>
    <property type="match status" value="1"/>
</dbReference>
<dbReference type="InterPro" id="IPR002110">
    <property type="entry name" value="Ankyrin_rpt"/>
</dbReference>
<dbReference type="GO" id="GO:0070679">
    <property type="term" value="F:inositol 1,4,5 trisphosphate binding"/>
    <property type="evidence" value="ECO:0007669"/>
    <property type="project" value="TreeGrafter"/>
</dbReference>
<evidence type="ECO:0000256" key="5">
    <source>
        <dbReference type="ARBA" id="ARBA00022525"/>
    </source>
</evidence>
<feature type="domain" description="Transient receptor ion channel" evidence="16">
    <location>
        <begin position="187"/>
        <end position="249"/>
    </location>
</feature>
<evidence type="ECO:0000256" key="4">
    <source>
        <dbReference type="ARBA" id="ARBA00022483"/>
    </source>
</evidence>
<dbReference type="PROSITE" id="PS50297">
    <property type="entry name" value="ANK_REP_REGION"/>
    <property type="match status" value="2"/>
</dbReference>
<evidence type="ECO:0000256" key="13">
    <source>
        <dbReference type="ARBA" id="ARBA00023303"/>
    </source>
</evidence>
<accession>A0A8X6LNF8</accession>
<keyword evidence="13" id="KW-0407">Ion channel</keyword>
<keyword evidence="8" id="KW-0528">Neurotoxin</keyword>
<dbReference type="OrthoDB" id="6434107at2759"/>
<evidence type="ECO:0000259" key="16">
    <source>
        <dbReference type="SMART" id="SM01420"/>
    </source>
</evidence>
<dbReference type="GO" id="GO:0005886">
    <property type="term" value="C:plasma membrane"/>
    <property type="evidence" value="ECO:0007669"/>
    <property type="project" value="TreeGrafter"/>
</dbReference>
<keyword evidence="6" id="KW-1052">Target cell membrane</keyword>
<keyword evidence="18" id="KW-1185">Reference proteome</keyword>
<evidence type="ECO:0000313" key="17">
    <source>
        <dbReference type="EMBL" id="GFR17096.1"/>
    </source>
</evidence>
<keyword evidence="17" id="KW-0675">Receptor</keyword>
<dbReference type="GO" id="GO:0034703">
    <property type="term" value="C:cation channel complex"/>
    <property type="evidence" value="ECO:0007669"/>
    <property type="project" value="TreeGrafter"/>
</dbReference>
<dbReference type="InterPro" id="IPR036770">
    <property type="entry name" value="Ankyrin_rpt-contain_sf"/>
</dbReference>
<keyword evidence="11" id="KW-0406">Ion transport</keyword>
<sequence length="257" mass="28664">MSKKNPTPGPPPKEPKRKGSKDVPQVSSVEKLEERKASLPLAQLVGSEERFFELVERGDTASVETFLNEHRSMNVNCINYKGLSALHIALKRQHESMVRMLIQRPDVEVRDAALHAVATGNIDFTTVVLDLINIKNPGTEMLGCADSPEYSPDITPLSLAAQNGDYQMVRMLLARGHTLEKPHGPSCLCPKCKSLLREHGSSLSRIRLNSYKAICNPSYICQVTDDPILYSFLLDSEMAESSRMDKEFKVSLKDLVR</sequence>
<keyword evidence="12" id="KW-1053">Target membrane</keyword>
<evidence type="ECO:0000256" key="10">
    <source>
        <dbReference type="ARBA" id="ARBA00023028"/>
    </source>
</evidence>
<name>A0A8X6LNF8_TRICU</name>
<dbReference type="PROSITE" id="PS50088">
    <property type="entry name" value="ANK_REPEAT"/>
    <property type="match status" value="2"/>
</dbReference>
<evidence type="ECO:0000256" key="12">
    <source>
        <dbReference type="ARBA" id="ARBA00023298"/>
    </source>
</evidence>
<dbReference type="GO" id="GO:0015279">
    <property type="term" value="F:store-operated calcium channel activity"/>
    <property type="evidence" value="ECO:0007669"/>
    <property type="project" value="TreeGrafter"/>
</dbReference>
<evidence type="ECO:0000256" key="1">
    <source>
        <dbReference type="ARBA" id="ARBA00004175"/>
    </source>
</evidence>
<dbReference type="PANTHER" id="PTHR10117:SF54">
    <property type="entry name" value="TRANSIENT RECEPTOR POTENTIAL-GAMMA PROTEIN"/>
    <property type="match status" value="1"/>
</dbReference>
<keyword evidence="3" id="KW-0813">Transport</keyword>
<gene>
    <name evidence="17" type="primary">TRPC3</name>
    <name evidence="17" type="ORF">TNCT_22621</name>
</gene>
<feature type="repeat" description="ANK" evidence="14">
    <location>
        <begin position="152"/>
        <end position="184"/>
    </location>
</feature>
<protein>
    <submittedName>
        <fullName evidence="17">Short transient receptor potential channel 3</fullName>
    </submittedName>
</protein>
<evidence type="ECO:0000256" key="15">
    <source>
        <dbReference type="SAM" id="MobiDB-lite"/>
    </source>
</evidence>
<dbReference type="GO" id="GO:0051480">
    <property type="term" value="P:regulation of cytosolic calcium ion concentration"/>
    <property type="evidence" value="ECO:0007669"/>
    <property type="project" value="TreeGrafter"/>
</dbReference>
<dbReference type="InterPro" id="IPR013555">
    <property type="entry name" value="TRP_dom"/>
</dbReference>
<evidence type="ECO:0000256" key="3">
    <source>
        <dbReference type="ARBA" id="ARBA00022448"/>
    </source>
</evidence>
<keyword evidence="14" id="KW-0040">ANK repeat</keyword>
<keyword evidence="10" id="KW-0638">Presynaptic neurotoxin</keyword>
<feature type="region of interest" description="Disordered" evidence="15">
    <location>
        <begin position="1"/>
        <end position="33"/>
    </location>
</feature>
<evidence type="ECO:0000256" key="14">
    <source>
        <dbReference type="PROSITE-ProRule" id="PRU00023"/>
    </source>
</evidence>
<keyword evidence="6" id="KW-0472">Membrane</keyword>
<dbReference type="SMART" id="SM00248">
    <property type="entry name" value="ANK"/>
    <property type="match status" value="2"/>
</dbReference>
<dbReference type="Pfam" id="PF12796">
    <property type="entry name" value="Ank_2"/>
    <property type="match status" value="1"/>
</dbReference>
<dbReference type="InterPro" id="IPR002153">
    <property type="entry name" value="TRPC_channel"/>
</dbReference>
<feature type="repeat" description="ANK" evidence="14">
    <location>
        <begin position="81"/>
        <end position="104"/>
    </location>
</feature>
<dbReference type="Proteomes" id="UP000887116">
    <property type="component" value="Unassembled WGS sequence"/>
</dbReference>
<evidence type="ECO:0000256" key="11">
    <source>
        <dbReference type="ARBA" id="ARBA00023065"/>
    </source>
</evidence>
<dbReference type="PANTHER" id="PTHR10117">
    <property type="entry name" value="TRANSIENT RECEPTOR POTENTIAL CHANNEL"/>
    <property type="match status" value="1"/>
</dbReference>
<keyword evidence="4" id="KW-0268">Exocytosis</keyword>
<dbReference type="SUPFAM" id="SSF48403">
    <property type="entry name" value="Ankyrin repeat"/>
    <property type="match status" value="1"/>
</dbReference>
<dbReference type="GO" id="GO:0044218">
    <property type="term" value="C:other organism cell membrane"/>
    <property type="evidence" value="ECO:0007669"/>
    <property type="project" value="UniProtKB-KW"/>
</dbReference>
<evidence type="ECO:0000256" key="9">
    <source>
        <dbReference type="ARBA" id="ARBA00022737"/>
    </source>
</evidence>
<dbReference type="GO" id="GO:0044231">
    <property type="term" value="C:host cell presynaptic membrane"/>
    <property type="evidence" value="ECO:0007669"/>
    <property type="project" value="UniProtKB-KW"/>
</dbReference>
<evidence type="ECO:0000256" key="7">
    <source>
        <dbReference type="ARBA" id="ARBA00022656"/>
    </source>
</evidence>
<proteinExistence type="predicted"/>
<dbReference type="AlphaFoldDB" id="A0A8X6LNF8"/>
<dbReference type="GO" id="GO:0005576">
    <property type="term" value="C:extracellular region"/>
    <property type="evidence" value="ECO:0007669"/>
    <property type="project" value="UniProtKB-SubCell"/>
</dbReference>
<dbReference type="GO" id="GO:0090729">
    <property type="term" value="F:toxin activity"/>
    <property type="evidence" value="ECO:0007669"/>
    <property type="project" value="UniProtKB-KW"/>
</dbReference>
<dbReference type="Gene3D" id="1.25.40.20">
    <property type="entry name" value="Ankyrin repeat-containing domain"/>
    <property type="match status" value="1"/>
</dbReference>
<evidence type="ECO:0000256" key="8">
    <source>
        <dbReference type="ARBA" id="ARBA00022699"/>
    </source>
</evidence>
<evidence type="ECO:0000256" key="6">
    <source>
        <dbReference type="ARBA" id="ARBA00022537"/>
    </source>
</evidence>
<comment type="subcellular location">
    <subcellularLocation>
        <location evidence="2">Secreted</location>
    </subcellularLocation>
    <subcellularLocation>
        <location evidence="1">Target cell membrane</location>
    </subcellularLocation>
</comment>
<comment type="caution">
    <text evidence="17">The sequence shown here is derived from an EMBL/GenBank/DDBJ whole genome shotgun (WGS) entry which is preliminary data.</text>
</comment>
<reference evidence="17" key="1">
    <citation type="submission" date="2020-07" db="EMBL/GenBank/DDBJ databases">
        <title>Multicomponent nature underlies the extraordinary mechanical properties of spider dragline silk.</title>
        <authorList>
            <person name="Kono N."/>
            <person name="Nakamura H."/>
            <person name="Mori M."/>
            <person name="Yoshida Y."/>
            <person name="Ohtoshi R."/>
            <person name="Malay A.D."/>
            <person name="Moran D.A.P."/>
            <person name="Tomita M."/>
            <person name="Numata K."/>
            <person name="Arakawa K."/>
        </authorList>
    </citation>
    <scope>NUCLEOTIDE SEQUENCE</scope>
</reference>
<evidence type="ECO:0000313" key="18">
    <source>
        <dbReference type="Proteomes" id="UP000887116"/>
    </source>
</evidence>
<keyword evidence="9" id="KW-0677">Repeat</keyword>
<dbReference type="EMBL" id="BMAO01027465">
    <property type="protein sequence ID" value="GFR17096.1"/>
    <property type="molecule type" value="Genomic_DNA"/>
</dbReference>
<dbReference type="GO" id="GO:0006887">
    <property type="term" value="P:exocytosis"/>
    <property type="evidence" value="ECO:0007669"/>
    <property type="project" value="UniProtKB-KW"/>
</dbReference>